<name>A0AAD9RLF8_9HYME</name>
<protein>
    <submittedName>
        <fullName evidence="1">Uncharacterized protein</fullName>
    </submittedName>
</protein>
<reference evidence="1" key="1">
    <citation type="submission" date="2021-08" db="EMBL/GenBank/DDBJ databases">
        <authorList>
            <person name="Misof B."/>
            <person name="Oliver O."/>
            <person name="Podsiadlowski L."/>
            <person name="Donath A."/>
            <person name="Peters R."/>
            <person name="Mayer C."/>
            <person name="Rust J."/>
            <person name="Gunkel S."/>
            <person name="Lesny P."/>
            <person name="Martin S."/>
            <person name="Oeyen J.P."/>
            <person name="Petersen M."/>
            <person name="Panagiotis P."/>
            <person name="Wilbrandt J."/>
            <person name="Tanja T."/>
        </authorList>
    </citation>
    <scope>NUCLEOTIDE SEQUENCE</scope>
    <source>
        <strain evidence="1">GBR_01_08_01A</strain>
        <tissue evidence="1">Thorax + abdomen</tissue>
    </source>
</reference>
<accession>A0AAD9RLF8</accession>
<sequence length="105" mass="11291">MVNNTEICTASKKHIDIGPFDVNICYRSVFTARGRERGRVALANGIDTDFLTKSKQIDAALFYKRGGQDHYAAARIGVGLANASVCIARASLAAAFRSLTGRVAK</sequence>
<evidence type="ECO:0000313" key="2">
    <source>
        <dbReference type="Proteomes" id="UP001258017"/>
    </source>
</evidence>
<gene>
    <name evidence="1" type="ORF">KPH14_008072</name>
</gene>
<reference evidence="1" key="2">
    <citation type="journal article" date="2023" name="Commun. Biol.">
        <title>Intrasexual cuticular hydrocarbon dimorphism in a wasp sheds light on hydrocarbon biosynthesis genes in Hymenoptera.</title>
        <authorList>
            <person name="Moris V.C."/>
            <person name="Podsiadlowski L."/>
            <person name="Martin S."/>
            <person name="Oeyen J.P."/>
            <person name="Donath A."/>
            <person name="Petersen M."/>
            <person name="Wilbrandt J."/>
            <person name="Misof B."/>
            <person name="Liedtke D."/>
            <person name="Thamm M."/>
            <person name="Scheiner R."/>
            <person name="Schmitt T."/>
            <person name="Niehuis O."/>
        </authorList>
    </citation>
    <scope>NUCLEOTIDE SEQUENCE</scope>
    <source>
        <strain evidence="1">GBR_01_08_01A</strain>
    </source>
</reference>
<keyword evidence="2" id="KW-1185">Reference proteome</keyword>
<dbReference type="EMBL" id="JAIFRP010000042">
    <property type="protein sequence ID" value="KAK2581286.1"/>
    <property type="molecule type" value="Genomic_DNA"/>
</dbReference>
<dbReference type="Proteomes" id="UP001258017">
    <property type="component" value="Unassembled WGS sequence"/>
</dbReference>
<comment type="caution">
    <text evidence="1">The sequence shown here is derived from an EMBL/GenBank/DDBJ whole genome shotgun (WGS) entry which is preliminary data.</text>
</comment>
<dbReference type="AlphaFoldDB" id="A0AAD9RLF8"/>
<evidence type="ECO:0000313" key="1">
    <source>
        <dbReference type="EMBL" id="KAK2581286.1"/>
    </source>
</evidence>
<organism evidence="1 2">
    <name type="scientific">Odynerus spinipes</name>
    <dbReference type="NCBI Taxonomy" id="1348599"/>
    <lineage>
        <taxon>Eukaryota</taxon>
        <taxon>Metazoa</taxon>
        <taxon>Ecdysozoa</taxon>
        <taxon>Arthropoda</taxon>
        <taxon>Hexapoda</taxon>
        <taxon>Insecta</taxon>
        <taxon>Pterygota</taxon>
        <taxon>Neoptera</taxon>
        <taxon>Endopterygota</taxon>
        <taxon>Hymenoptera</taxon>
        <taxon>Apocrita</taxon>
        <taxon>Aculeata</taxon>
        <taxon>Vespoidea</taxon>
        <taxon>Vespidae</taxon>
        <taxon>Eumeninae</taxon>
        <taxon>Odynerus</taxon>
    </lineage>
</organism>
<proteinExistence type="predicted"/>